<evidence type="ECO:0000313" key="1">
    <source>
        <dbReference type="EMBL" id="CAK9065736.1"/>
    </source>
</evidence>
<dbReference type="PIRSF" id="PIRSF003170">
    <property type="entry name" value="Pet18p"/>
    <property type="match status" value="1"/>
</dbReference>
<accession>A0ABP0NQG8</accession>
<protein>
    <submittedName>
        <fullName evidence="1">Aminopyrimidine aminohydrolase (4-amino-5-aminomethyl-2-methylpyrimidine hydrolase)</fullName>
    </submittedName>
</protein>
<dbReference type="Proteomes" id="UP001642464">
    <property type="component" value="Unassembled WGS sequence"/>
</dbReference>
<gene>
    <name evidence="1" type="ORF">SCF082_LOCUS33578</name>
</gene>
<dbReference type="PANTHER" id="PTHR43198:SF2">
    <property type="entry name" value="SI:CH1073-67J19.1-RELATED"/>
    <property type="match status" value="1"/>
</dbReference>
<dbReference type="Pfam" id="PF03070">
    <property type="entry name" value="TENA_THI-4"/>
    <property type="match status" value="1"/>
</dbReference>
<comment type="caution">
    <text evidence="1">The sequence shown here is derived from an EMBL/GenBank/DDBJ whole genome shotgun (WGS) entry which is preliminary data.</text>
</comment>
<dbReference type="EMBL" id="CAXAMM010030001">
    <property type="protein sequence ID" value="CAK9065736.1"/>
    <property type="molecule type" value="Genomic_DNA"/>
</dbReference>
<proteinExistence type="predicted"/>
<dbReference type="CDD" id="cd19358">
    <property type="entry name" value="TenA_E_Spr0628-like"/>
    <property type="match status" value="1"/>
</dbReference>
<reference evidence="1 2" key="1">
    <citation type="submission" date="2024-02" db="EMBL/GenBank/DDBJ databases">
        <authorList>
            <person name="Chen Y."/>
            <person name="Shah S."/>
            <person name="Dougan E. K."/>
            <person name="Thang M."/>
            <person name="Chan C."/>
        </authorList>
    </citation>
    <scope>NUCLEOTIDE SEQUENCE [LARGE SCALE GENOMIC DNA]</scope>
</reference>
<dbReference type="Gene3D" id="1.20.910.10">
    <property type="entry name" value="Heme oxygenase-like"/>
    <property type="match status" value="1"/>
</dbReference>
<dbReference type="InterPro" id="IPR016084">
    <property type="entry name" value="Haem_Oase-like_multi-hlx"/>
</dbReference>
<dbReference type="InterPro" id="IPR026285">
    <property type="entry name" value="TenA_E"/>
</dbReference>
<keyword evidence="2" id="KW-1185">Reference proteome</keyword>
<organism evidence="1 2">
    <name type="scientific">Durusdinium trenchii</name>
    <dbReference type="NCBI Taxonomy" id="1381693"/>
    <lineage>
        <taxon>Eukaryota</taxon>
        <taxon>Sar</taxon>
        <taxon>Alveolata</taxon>
        <taxon>Dinophyceae</taxon>
        <taxon>Suessiales</taxon>
        <taxon>Symbiodiniaceae</taxon>
        <taxon>Durusdinium</taxon>
    </lineage>
</organism>
<dbReference type="InterPro" id="IPR004305">
    <property type="entry name" value="Thiaminase-2/PQQC"/>
</dbReference>
<sequence>MASTGSRFSETLREAARDQWNRVVHHRWTKDLAKGTLDLKIMRRYLIQDHRFLDSFVVLLASMVAHARCLEDRIFGCQFLALTSCNEHVLWTATAVFKVTGKENTYFERCFAVLPRCKPAEREQVPDASCTKGFKDLMLEVAKTGTLGEMLAVLLVCEWTYLSWAQAVEEEALRENFVLYEWIDLHTCLVDVVAYLQRLLDKEGELLTAAERQRCHDRFLQAVQLEEDFFENAYALEESDE</sequence>
<name>A0ABP0NQG8_9DINO</name>
<evidence type="ECO:0000313" key="2">
    <source>
        <dbReference type="Proteomes" id="UP001642464"/>
    </source>
</evidence>
<dbReference type="InterPro" id="IPR050967">
    <property type="entry name" value="Thiamine_Salvage_TenA"/>
</dbReference>
<dbReference type="PANTHER" id="PTHR43198">
    <property type="entry name" value="BIFUNCTIONAL TH2 PROTEIN"/>
    <property type="match status" value="1"/>
</dbReference>
<dbReference type="SUPFAM" id="SSF48613">
    <property type="entry name" value="Heme oxygenase-like"/>
    <property type="match status" value="1"/>
</dbReference>